<sequence>MKKEFMEILKVFEQAYVDRDCSKIDDFMLRLFDKEEDVVIVGTSSGEWCLGHEAVKDIFLSDWQYWGDVRLKPDKANIIELENTGLIYVPGTVKHHFNSKSETYTRYLGYVEDYFKEDCDDSKKPNKIKLAEINWMLTHLLSQRDTVEREYLWDVNISFILVKKSDRWIVKHMQFSIPVLGYLPDVRFYDGSDALGYFNEETKQLEEYCIKNNCLCRAEVLSRLESFNEEYLNKDKDINNIINKYFVSNNPLLININNNTYSTEEEIQKFIQEHRVSYDEVNLDCKNCLVSSNEEVAWVVTHGTMKKVTSEKESLKYAVDKIKSIFVDNMNDKEKLFKIRRSIADTFKEISKGEECIWPFRFEAVMVKESGNWVFKYFQYSLPFNIILEGKTDAAVLLEK</sequence>
<name>A0ACB5RF60_9CLOT</name>
<keyword evidence="2" id="KW-1185">Reference proteome</keyword>
<evidence type="ECO:0000313" key="1">
    <source>
        <dbReference type="EMBL" id="GKX67487.1"/>
    </source>
</evidence>
<proteinExistence type="predicted"/>
<comment type="caution">
    <text evidence="1">The sequence shown here is derived from an EMBL/GenBank/DDBJ whole genome shotgun (WGS) entry which is preliminary data.</text>
</comment>
<organism evidence="1 2">
    <name type="scientific">Inconstantimicrobium mannanitabidum</name>
    <dbReference type="NCBI Taxonomy" id="1604901"/>
    <lineage>
        <taxon>Bacteria</taxon>
        <taxon>Bacillati</taxon>
        <taxon>Bacillota</taxon>
        <taxon>Clostridia</taxon>
        <taxon>Eubacteriales</taxon>
        <taxon>Clostridiaceae</taxon>
        <taxon>Inconstantimicrobium</taxon>
    </lineage>
</organism>
<gene>
    <name evidence="1" type="ORF">rsdtw13_27450</name>
</gene>
<dbReference type="Proteomes" id="UP001058074">
    <property type="component" value="Unassembled WGS sequence"/>
</dbReference>
<evidence type="ECO:0000313" key="2">
    <source>
        <dbReference type="Proteomes" id="UP001058074"/>
    </source>
</evidence>
<reference evidence="1" key="1">
    <citation type="journal article" date="2025" name="Int. J. Syst. Evol. Microbiol.">
        <title>Inconstantimicrobium mannanitabidum sp. nov., a novel member of the family Clostridiaceae isolated from anoxic soil under the treatment of reductive soil disinfestation.</title>
        <authorList>
            <person name="Ueki A."/>
            <person name="Tonouchi A."/>
            <person name="Honma S."/>
            <person name="Kaku N."/>
            <person name="Ueki K."/>
        </authorList>
    </citation>
    <scope>NUCLEOTIDE SEQUENCE</scope>
    <source>
        <strain evidence="1">TW13</strain>
    </source>
</reference>
<protein>
    <submittedName>
        <fullName evidence="1">Uncharacterized protein</fullName>
    </submittedName>
</protein>
<accession>A0ACB5RF60</accession>
<dbReference type="EMBL" id="BROD01000001">
    <property type="protein sequence ID" value="GKX67487.1"/>
    <property type="molecule type" value="Genomic_DNA"/>
</dbReference>